<evidence type="ECO:0000256" key="3">
    <source>
        <dbReference type="SAM" id="MobiDB-lite"/>
    </source>
</evidence>
<feature type="compositionally biased region" description="Acidic residues" evidence="3">
    <location>
        <begin position="205"/>
        <end position="219"/>
    </location>
</feature>
<evidence type="ECO:0000313" key="4">
    <source>
        <dbReference type="EMBL" id="KYQ93087.1"/>
    </source>
</evidence>
<evidence type="ECO:0000313" key="5">
    <source>
        <dbReference type="Proteomes" id="UP000076078"/>
    </source>
</evidence>
<sequence length="219" mass="25134">MTSTEFSQHWTKEHLCKGDGFIIEGVVKGSKVHNVFVTSKQNPEYTALPTRFLAVTMVVDSIIKRNWNKDGYEIPPKMTRGTAISKGYLNKFDRIQSTPVDKLDCNQMANLIANGNALPHDFHDDVLKNLHPHVPNTFEFWLDMEKFNHKDIKAGDEVRIKTIGNSVIVQEYVRMDQSQISNFSGDKDLGTNFVKNINKFKDSDENNEPQQDDDDDEWK</sequence>
<dbReference type="GO" id="GO:0051126">
    <property type="term" value="P:negative regulation of actin nucleation"/>
    <property type="evidence" value="ECO:0007669"/>
    <property type="project" value="InterPro"/>
</dbReference>
<protein>
    <recommendedName>
        <fullName evidence="2">Arpin</fullName>
    </recommendedName>
</protein>
<evidence type="ECO:0000256" key="1">
    <source>
        <dbReference type="ARBA" id="ARBA00008453"/>
    </source>
</evidence>
<feature type="region of interest" description="Disordered" evidence="3">
    <location>
        <begin position="199"/>
        <end position="219"/>
    </location>
</feature>
<name>A0A151ZGP2_TIELA</name>
<dbReference type="PANTHER" id="PTHR31199">
    <property type="entry name" value="ARPIN"/>
    <property type="match status" value="1"/>
</dbReference>
<dbReference type="Proteomes" id="UP000076078">
    <property type="component" value="Unassembled WGS sequence"/>
</dbReference>
<keyword evidence="5" id="KW-1185">Reference proteome</keyword>
<organism evidence="4 5">
    <name type="scientific">Tieghemostelium lacteum</name>
    <name type="common">Slime mold</name>
    <name type="synonym">Dictyostelium lacteum</name>
    <dbReference type="NCBI Taxonomy" id="361077"/>
    <lineage>
        <taxon>Eukaryota</taxon>
        <taxon>Amoebozoa</taxon>
        <taxon>Evosea</taxon>
        <taxon>Eumycetozoa</taxon>
        <taxon>Dictyostelia</taxon>
        <taxon>Dictyosteliales</taxon>
        <taxon>Raperosteliaceae</taxon>
        <taxon>Tieghemostelium</taxon>
    </lineage>
</organism>
<dbReference type="InParanoid" id="A0A151ZGP2"/>
<reference evidence="4 5" key="1">
    <citation type="submission" date="2015-12" db="EMBL/GenBank/DDBJ databases">
        <title>Dictyostelia acquired genes for synthesis and detection of signals that induce cell-type specialization by lateral gene transfer from prokaryotes.</title>
        <authorList>
            <person name="Gloeckner G."/>
            <person name="Schaap P."/>
        </authorList>
    </citation>
    <scope>NUCLEOTIDE SEQUENCE [LARGE SCALE GENOMIC DNA]</scope>
    <source>
        <strain evidence="4 5">TK</strain>
    </source>
</reference>
<gene>
    <name evidence="4" type="ORF">DLAC_05709</name>
</gene>
<dbReference type="EMBL" id="LODT01000028">
    <property type="protein sequence ID" value="KYQ93087.1"/>
    <property type="molecule type" value="Genomic_DNA"/>
</dbReference>
<dbReference type="OMA" id="QTVAFWI"/>
<comment type="similarity">
    <text evidence="1">Belongs to the Arpin family.</text>
</comment>
<comment type="caution">
    <text evidence="4">The sequence shown here is derived from an EMBL/GenBank/DDBJ whole genome shotgun (WGS) entry which is preliminary data.</text>
</comment>
<dbReference type="STRING" id="361077.A0A151ZGP2"/>
<dbReference type="OrthoDB" id="5953051at2759"/>
<dbReference type="PANTHER" id="PTHR31199:SF1">
    <property type="entry name" value="ARPIN"/>
    <property type="match status" value="1"/>
</dbReference>
<proteinExistence type="inferred from homology"/>
<accession>A0A151ZGP2</accession>
<dbReference type="Pfam" id="PF10574">
    <property type="entry name" value="UPF0552"/>
    <property type="match status" value="1"/>
</dbReference>
<evidence type="ECO:0000256" key="2">
    <source>
        <dbReference type="ARBA" id="ARBA00019314"/>
    </source>
</evidence>
<dbReference type="AlphaFoldDB" id="A0A151ZGP2"/>
<dbReference type="InterPro" id="IPR018889">
    <property type="entry name" value="Arpin"/>
</dbReference>